<organism evidence="3 4">
    <name type="scientific">Terrabacter carboxydivorans</name>
    <dbReference type="NCBI Taxonomy" id="619730"/>
    <lineage>
        <taxon>Bacteria</taxon>
        <taxon>Bacillati</taxon>
        <taxon>Actinomycetota</taxon>
        <taxon>Actinomycetes</taxon>
        <taxon>Micrococcales</taxon>
        <taxon>Intrasporangiaceae</taxon>
        <taxon>Terrabacter</taxon>
    </lineage>
</organism>
<proteinExistence type="predicted"/>
<dbReference type="Pfam" id="PF00561">
    <property type="entry name" value="Abhydrolase_1"/>
    <property type="match status" value="1"/>
</dbReference>
<evidence type="ECO:0000313" key="4">
    <source>
        <dbReference type="Proteomes" id="UP001500730"/>
    </source>
</evidence>
<dbReference type="InterPro" id="IPR050471">
    <property type="entry name" value="AB_hydrolase"/>
</dbReference>
<protein>
    <submittedName>
        <fullName evidence="3">Alpha/beta hydrolase</fullName>
    </submittedName>
</protein>
<reference evidence="4" key="1">
    <citation type="journal article" date="2019" name="Int. J. Syst. Evol. Microbiol.">
        <title>The Global Catalogue of Microorganisms (GCM) 10K type strain sequencing project: providing services to taxonomists for standard genome sequencing and annotation.</title>
        <authorList>
            <consortium name="The Broad Institute Genomics Platform"/>
            <consortium name="The Broad Institute Genome Sequencing Center for Infectious Disease"/>
            <person name="Wu L."/>
            <person name="Ma J."/>
        </authorList>
    </citation>
    <scope>NUCLEOTIDE SEQUENCE [LARGE SCALE GENOMIC DNA]</scope>
    <source>
        <strain evidence="4">JCM 16259</strain>
    </source>
</reference>
<dbReference type="SUPFAM" id="SSF53474">
    <property type="entry name" value="alpha/beta-Hydrolases"/>
    <property type="match status" value="1"/>
</dbReference>
<evidence type="ECO:0000256" key="1">
    <source>
        <dbReference type="SAM" id="MobiDB-lite"/>
    </source>
</evidence>
<dbReference type="PANTHER" id="PTHR43433:SF5">
    <property type="entry name" value="AB HYDROLASE-1 DOMAIN-CONTAINING PROTEIN"/>
    <property type="match status" value="1"/>
</dbReference>
<dbReference type="EMBL" id="BAAARE010000002">
    <property type="protein sequence ID" value="GAA2470516.1"/>
    <property type="molecule type" value="Genomic_DNA"/>
</dbReference>
<dbReference type="PANTHER" id="PTHR43433">
    <property type="entry name" value="HYDROLASE, ALPHA/BETA FOLD FAMILY PROTEIN"/>
    <property type="match status" value="1"/>
</dbReference>
<keyword evidence="3" id="KW-0378">Hydrolase</keyword>
<comment type="caution">
    <text evidence="3">The sequence shown here is derived from an EMBL/GenBank/DDBJ whole genome shotgun (WGS) entry which is preliminary data.</text>
</comment>
<gene>
    <name evidence="3" type="ORF">GCM10009858_04770</name>
</gene>
<feature type="compositionally biased region" description="Low complexity" evidence="1">
    <location>
        <begin position="1"/>
        <end position="17"/>
    </location>
</feature>
<keyword evidence="4" id="KW-1185">Reference proteome</keyword>
<dbReference type="Proteomes" id="UP001500730">
    <property type="component" value="Unassembled WGS sequence"/>
</dbReference>
<dbReference type="InterPro" id="IPR029058">
    <property type="entry name" value="AB_hydrolase_fold"/>
</dbReference>
<sequence length="307" mass="31422">MSPTSPTTQTSPTSPVTESDVDLGDGHVLHVYDTGDPGMPGVEPLVVVWHHGTPNVGAPPRPLFEAAARLGVRWVSYDRPGYGGSTPRPDRDVASAARDVAAVADALGVGSFAVMGHSGGGTHDLAPAALLGDRVRGVVSISPVAPFGAPGLDWFAGMAPGGEASLRAAAAGRATKEAHEAAAAQVPEGEVDFGFVPADEAAFSGPWGWLGSVVGPALAAGPAALIDDDLAYVNDWGFDPADITAPTLVVHGGADRMVPATHGEWLARTIPGAQLWLQPDDGHISVLRTAEDALEWLARTARTTPAP</sequence>
<dbReference type="InterPro" id="IPR000073">
    <property type="entry name" value="AB_hydrolase_1"/>
</dbReference>
<dbReference type="GO" id="GO:0016787">
    <property type="term" value="F:hydrolase activity"/>
    <property type="evidence" value="ECO:0007669"/>
    <property type="project" value="UniProtKB-KW"/>
</dbReference>
<feature type="region of interest" description="Disordered" evidence="1">
    <location>
        <begin position="1"/>
        <end position="23"/>
    </location>
</feature>
<evidence type="ECO:0000259" key="2">
    <source>
        <dbReference type="Pfam" id="PF00561"/>
    </source>
</evidence>
<name>A0ABP5Y2R4_9MICO</name>
<dbReference type="Gene3D" id="3.40.50.1820">
    <property type="entry name" value="alpha/beta hydrolase"/>
    <property type="match status" value="1"/>
</dbReference>
<accession>A0ABP5Y2R4</accession>
<evidence type="ECO:0000313" key="3">
    <source>
        <dbReference type="EMBL" id="GAA2470516.1"/>
    </source>
</evidence>
<feature type="domain" description="AB hydrolase-1" evidence="2">
    <location>
        <begin position="46"/>
        <end position="286"/>
    </location>
</feature>